<dbReference type="EMBL" id="JPVQ01000024">
    <property type="protein sequence ID" value="KGR90174.1"/>
    <property type="molecule type" value="Genomic_DNA"/>
</dbReference>
<dbReference type="eggNOG" id="ENOG50345C2">
    <property type="taxonomic scope" value="Bacteria"/>
</dbReference>
<keyword evidence="2" id="KW-1185">Reference proteome</keyword>
<reference evidence="1 2" key="1">
    <citation type="submission" date="2014-02" db="EMBL/GenBank/DDBJ databases">
        <title>Draft genome sequence of Lysinibacillus massiliensis CCUG 49529.</title>
        <authorList>
            <person name="Zhang F."/>
            <person name="Wang G."/>
            <person name="Zhang L."/>
        </authorList>
    </citation>
    <scope>NUCLEOTIDE SEQUENCE [LARGE SCALE GENOMIC DNA]</scope>
    <source>
        <strain evidence="1 2">CCUG 49529</strain>
    </source>
</reference>
<dbReference type="AlphaFoldDB" id="A0A0A3IZG3"/>
<accession>A0A0A3IZG3</accession>
<dbReference type="OrthoDB" id="2878028at2"/>
<dbReference type="Proteomes" id="UP000030595">
    <property type="component" value="Unassembled WGS sequence"/>
</dbReference>
<sequence length="89" mass="10444">MDNQTVLSALSKIPELRINRHEKNELYNVECITRNPHHRRKNIVGDINPGGRSFILYNNGKWVSKNKLGIQNLDQLLEWVKKDIDHLSR</sequence>
<proteinExistence type="predicted"/>
<name>A0A0A3IZG3_9BACL</name>
<organism evidence="1 2">
    <name type="scientific">Ureibacillus massiliensis 4400831 = CIP 108448 = CCUG 49529</name>
    <dbReference type="NCBI Taxonomy" id="1211035"/>
    <lineage>
        <taxon>Bacteria</taxon>
        <taxon>Bacillati</taxon>
        <taxon>Bacillota</taxon>
        <taxon>Bacilli</taxon>
        <taxon>Bacillales</taxon>
        <taxon>Caryophanaceae</taxon>
        <taxon>Ureibacillus</taxon>
    </lineage>
</organism>
<evidence type="ECO:0000313" key="2">
    <source>
        <dbReference type="Proteomes" id="UP000030595"/>
    </source>
</evidence>
<protein>
    <submittedName>
        <fullName evidence="1">Uncharacterized protein</fullName>
    </submittedName>
</protein>
<gene>
    <name evidence="1" type="ORF">CD30_13055</name>
</gene>
<evidence type="ECO:0000313" key="1">
    <source>
        <dbReference type="EMBL" id="KGR90174.1"/>
    </source>
</evidence>
<comment type="caution">
    <text evidence="1">The sequence shown here is derived from an EMBL/GenBank/DDBJ whole genome shotgun (WGS) entry which is preliminary data.</text>
</comment>
<dbReference type="RefSeq" id="WP_036177538.1">
    <property type="nucleotide sequence ID" value="NZ_AVCZ01000024.1"/>
</dbReference>